<dbReference type="InterPro" id="IPR014710">
    <property type="entry name" value="RmlC-like_jellyroll"/>
</dbReference>
<organism evidence="12 13">
    <name type="scientific">Lautropia dentalis</name>
    <dbReference type="NCBI Taxonomy" id="2490857"/>
    <lineage>
        <taxon>Bacteria</taxon>
        <taxon>Pseudomonadati</taxon>
        <taxon>Pseudomonadota</taxon>
        <taxon>Betaproteobacteria</taxon>
        <taxon>Burkholderiales</taxon>
        <taxon>Burkholderiaceae</taxon>
        <taxon>Lautropia</taxon>
    </lineage>
</organism>
<evidence type="ECO:0000256" key="5">
    <source>
        <dbReference type="ARBA" id="ARBA00022741"/>
    </source>
</evidence>
<proteinExistence type="inferred from homology"/>
<dbReference type="Pfam" id="PF00483">
    <property type="entry name" value="NTP_transferase"/>
    <property type="match status" value="1"/>
</dbReference>
<dbReference type="AlphaFoldDB" id="A0A3R8MY18"/>
<dbReference type="RefSeq" id="WP_125094449.1">
    <property type="nucleotide sequence ID" value="NZ_RRUE01000001.1"/>
</dbReference>
<dbReference type="NCBIfam" id="TIGR01479">
    <property type="entry name" value="GMP_PMI"/>
    <property type="match status" value="1"/>
</dbReference>
<evidence type="ECO:0000313" key="13">
    <source>
        <dbReference type="Proteomes" id="UP000270261"/>
    </source>
</evidence>
<dbReference type="InterPro" id="IPR006375">
    <property type="entry name" value="Man1P_GuaTrfase/Man6P_Isoase"/>
</dbReference>
<feature type="domain" description="Mannose-6-phosphate isomerase type II C-terminal" evidence="10">
    <location>
        <begin position="362"/>
        <end position="476"/>
    </location>
</feature>
<sequence>MLIPVILSGGAGTRLWPVSREGHPKPFMKLPDGESLLFKTYRRARRVAEPGEILTVTNREYFFLSRDEFQLALPQEAETPTFLLEPFGRNTAPAIALAALQVAERHGAEAQMLVMPADHLIHDEALFARTVQQAAALAAQGHLVTFGIQPTAPETGYGYIEAGQPVNTTVPQGNHVVRFIEKPARERAEQLLAAGNYLWNSGMFCFAAQTMLDALQQHAPEVLHAARACLADARIDHTSHATLVEIQGESFREAPDISIDYAVMEKSGQVAVVPGAFGWNDIGSWDAVRSLSEPDTDGNRTTGDTVFVDSHDTYVHNSDDRLVATVGLDNLLIIDTPDALLVAAADQAQKVKEVVKALKARGHEAAQLHRTVARPWGTYTILGEGERYKIKRIEVKPGASLSLQMHHHRNEHWIVVKGMAKVVNGDEEIFVATNESTYIPATHRHRLENPGLLPLVMIEVQSGEYLGEDDIVRFQDNYGRA</sequence>
<reference evidence="12 13" key="1">
    <citation type="submission" date="2018-11" db="EMBL/GenBank/DDBJ databases">
        <title>Genome sequencing of Lautropia sp. KCOM 2505 (= ChDC F240).</title>
        <authorList>
            <person name="Kook J.-K."/>
            <person name="Park S.-N."/>
            <person name="Lim Y.K."/>
        </authorList>
    </citation>
    <scope>NUCLEOTIDE SEQUENCE [LARGE SCALE GENOMIC DNA]</scope>
    <source>
        <strain evidence="12 13">KCOM 2505</strain>
    </source>
</reference>
<dbReference type="Gene3D" id="2.60.120.10">
    <property type="entry name" value="Jelly Rolls"/>
    <property type="match status" value="1"/>
</dbReference>
<dbReference type="InterPro" id="IPR051161">
    <property type="entry name" value="Mannose-6P_isomerase_type2"/>
</dbReference>
<dbReference type="SUPFAM" id="SSF51182">
    <property type="entry name" value="RmlC-like cupins"/>
    <property type="match status" value="1"/>
</dbReference>
<dbReference type="Pfam" id="PF01050">
    <property type="entry name" value="MannoseP_isomer"/>
    <property type="match status" value="1"/>
</dbReference>
<evidence type="ECO:0000256" key="8">
    <source>
        <dbReference type="RuleBase" id="RU004190"/>
    </source>
</evidence>
<dbReference type="InterPro" id="IPR054566">
    <property type="entry name" value="ManC/GMP-like_b-helix"/>
</dbReference>
<comment type="catalytic activity">
    <reaction evidence="7">
        <text>alpha-D-mannose 1-phosphate + GTP + H(+) = GDP-alpha-D-mannose + diphosphate</text>
        <dbReference type="Rhea" id="RHEA:15229"/>
        <dbReference type="ChEBI" id="CHEBI:15378"/>
        <dbReference type="ChEBI" id="CHEBI:33019"/>
        <dbReference type="ChEBI" id="CHEBI:37565"/>
        <dbReference type="ChEBI" id="CHEBI:57527"/>
        <dbReference type="ChEBI" id="CHEBI:58409"/>
        <dbReference type="EC" id="2.7.7.13"/>
    </reaction>
</comment>
<gene>
    <name evidence="12" type="ORF">EHV23_01775</name>
</gene>
<keyword evidence="13" id="KW-1185">Reference proteome</keyword>
<evidence type="ECO:0000313" key="12">
    <source>
        <dbReference type="EMBL" id="RRN45018.1"/>
    </source>
</evidence>
<keyword evidence="3 12" id="KW-0808">Transferase</keyword>
<dbReference type="PANTHER" id="PTHR46390:SF1">
    <property type="entry name" value="MANNOSE-1-PHOSPHATE GUANYLYLTRANSFERASE"/>
    <property type="match status" value="1"/>
</dbReference>
<evidence type="ECO:0000259" key="11">
    <source>
        <dbReference type="Pfam" id="PF22640"/>
    </source>
</evidence>
<dbReference type="InterPro" id="IPR005835">
    <property type="entry name" value="NTP_transferase_dom"/>
</dbReference>
<evidence type="ECO:0000256" key="3">
    <source>
        <dbReference type="ARBA" id="ARBA00022679"/>
    </source>
</evidence>
<dbReference type="GO" id="GO:0000271">
    <property type="term" value="P:polysaccharide biosynthetic process"/>
    <property type="evidence" value="ECO:0007669"/>
    <property type="project" value="InterPro"/>
</dbReference>
<dbReference type="GO" id="GO:0004475">
    <property type="term" value="F:mannose-1-phosphate guanylyltransferase (GTP) activity"/>
    <property type="evidence" value="ECO:0007669"/>
    <property type="project" value="UniProtKB-EC"/>
</dbReference>
<dbReference type="OrthoDB" id="9806359at2"/>
<keyword evidence="4 12" id="KW-0548">Nucleotidyltransferase</keyword>
<dbReference type="InterPro" id="IPR049577">
    <property type="entry name" value="GMPP_N"/>
</dbReference>
<comment type="similarity">
    <text evidence="1 8">Belongs to the mannose-6-phosphate isomerase type 2 family.</text>
</comment>
<dbReference type="InterPro" id="IPR001538">
    <property type="entry name" value="Man6P_isomerase-2_C"/>
</dbReference>
<feature type="domain" description="Nucleotidyl transferase" evidence="9">
    <location>
        <begin position="4"/>
        <end position="293"/>
    </location>
</feature>
<dbReference type="GO" id="GO:0005525">
    <property type="term" value="F:GTP binding"/>
    <property type="evidence" value="ECO:0007669"/>
    <property type="project" value="UniProtKB-KW"/>
</dbReference>
<evidence type="ECO:0000259" key="9">
    <source>
        <dbReference type="Pfam" id="PF00483"/>
    </source>
</evidence>
<evidence type="ECO:0000259" key="10">
    <source>
        <dbReference type="Pfam" id="PF01050"/>
    </source>
</evidence>
<dbReference type="EMBL" id="RRUE01000001">
    <property type="protein sequence ID" value="RRN45018.1"/>
    <property type="molecule type" value="Genomic_DNA"/>
</dbReference>
<accession>A0A3R8MY18</accession>
<keyword evidence="5" id="KW-0547">Nucleotide-binding</keyword>
<protein>
    <recommendedName>
        <fullName evidence="2">mannose-1-phosphate guanylyltransferase</fullName>
        <ecNumber evidence="2">2.7.7.13</ecNumber>
    </recommendedName>
</protein>
<dbReference type="CDD" id="cd02509">
    <property type="entry name" value="GDP-M1P_Guanylyltransferase"/>
    <property type="match status" value="1"/>
</dbReference>
<dbReference type="Proteomes" id="UP000270261">
    <property type="component" value="Unassembled WGS sequence"/>
</dbReference>
<dbReference type="Pfam" id="PF22640">
    <property type="entry name" value="ManC_GMP_beta-helix"/>
    <property type="match status" value="1"/>
</dbReference>
<feature type="domain" description="MannoseP isomerase/GMP-like beta-helix" evidence="11">
    <location>
        <begin position="303"/>
        <end position="358"/>
    </location>
</feature>
<name>A0A3R8MY18_9BURK</name>
<dbReference type="EC" id="2.7.7.13" evidence="2"/>
<dbReference type="GO" id="GO:0009298">
    <property type="term" value="P:GDP-mannose biosynthetic process"/>
    <property type="evidence" value="ECO:0007669"/>
    <property type="project" value="TreeGrafter"/>
</dbReference>
<dbReference type="FunFam" id="3.90.550.10:FF:000046">
    <property type="entry name" value="Mannose-1-phosphate guanylyltransferase (GDP)"/>
    <property type="match status" value="1"/>
</dbReference>
<comment type="caution">
    <text evidence="12">The sequence shown here is derived from an EMBL/GenBank/DDBJ whole genome shotgun (WGS) entry which is preliminary data.</text>
</comment>
<evidence type="ECO:0000256" key="4">
    <source>
        <dbReference type="ARBA" id="ARBA00022695"/>
    </source>
</evidence>
<dbReference type="GO" id="GO:0016853">
    <property type="term" value="F:isomerase activity"/>
    <property type="evidence" value="ECO:0007669"/>
    <property type="project" value="UniProtKB-KW"/>
</dbReference>
<dbReference type="Gene3D" id="3.90.550.10">
    <property type="entry name" value="Spore Coat Polysaccharide Biosynthesis Protein SpsA, Chain A"/>
    <property type="match status" value="1"/>
</dbReference>
<dbReference type="InterPro" id="IPR029044">
    <property type="entry name" value="Nucleotide-diphossugar_trans"/>
</dbReference>
<evidence type="ECO:0000256" key="1">
    <source>
        <dbReference type="ARBA" id="ARBA00006115"/>
    </source>
</evidence>
<dbReference type="FunFam" id="2.60.120.10:FF:000032">
    <property type="entry name" value="Mannose-1-phosphate guanylyltransferase/mannose-6-phosphate isomerase"/>
    <property type="match status" value="1"/>
</dbReference>
<dbReference type="SUPFAM" id="SSF53448">
    <property type="entry name" value="Nucleotide-diphospho-sugar transferases"/>
    <property type="match status" value="1"/>
</dbReference>
<dbReference type="InterPro" id="IPR011051">
    <property type="entry name" value="RmlC_Cupin_sf"/>
</dbReference>
<keyword evidence="6" id="KW-0342">GTP-binding</keyword>
<dbReference type="CDD" id="cd02213">
    <property type="entry name" value="cupin_PMI_typeII_C"/>
    <property type="match status" value="1"/>
</dbReference>
<evidence type="ECO:0000256" key="6">
    <source>
        <dbReference type="ARBA" id="ARBA00023134"/>
    </source>
</evidence>
<evidence type="ECO:0000256" key="2">
    <source>
        <dbReference type="ARBA" id="ARBA00012387"/>
    </source>
</evidence>
<keyword evidence="12" id="KW-0413">Isomerase</keyword>
<dbReference type="PANTHER" id="PTHR46390">
    <property type="entry name" value="MANNOSE-1-PHOSPHATE GUANYLYLTRANSFERASE"/>
    <property type="match status" value="1"/>
</dbReference>
<evidence type="ECO:0000256" key="7">
    <source>
        <dbReference type="ARBA" id="ARBA00047343"/>
    </source>
</evidence>